<sequence length="667" mass="73596">MTKSDSAMQPAAALSAEGHSGRRFEALVQPIEDYAIFLLDPRGHVVSWNRGAARIKGYEAHEIIGQHFSRFYTDEANARRWPEHELEQAALHGRFNDEGWRVRKDGSMFWANVVITALREQDGSLAGFAKVTRDLTAERRQVEALRLSEERFRLLVESVSDYAIFMLDAQGRVVSWNSGATNLKGYRPAEIIGQHFSVFFPPDEIAAGVPERELRRAADLGRCVNEGWRVRKDGSMFWANVTLTAIHDADGRLTGFAKVTRDMTESRRTDELEHSSEQMKQFLAMLAHELRNPLAPVRNAVATMRLMTAQSPEVERARDLIDRQIVHLTRLVDDLLDVGRITSGKIELRAAPLDLREVVKDALEAAQPFTAARGQHVEAILPAAPLPMTGDHTRLVQVLQNLLHNASKFSPDQTRIVVEVQLAGRGVQIQVRDEGRGLRPETFESIFGLFSQDRSMPGPAENGLGIGLMLCRSLVELHGGAISATSDGPGAGSTFTIRLPLARASNAAHVDLAVEGLISTVGQTVLAHDESLPLRVLVVDDNRDSADSLAMLLELKGHEVRVAYSAAQAREWAERFTPDAALIDIAMPEIDGYAALRELRTLEALSHTVFAAMTGFGQAADIELTRAAGFEMHLVKPVDVLLFDEVLARAAARRAARVAWTSSHPQI</sequence>
<dbReference type="CDD" id="cd00082">
    <property type="entry name" value="HisKA"/>
    <property type="match status" value="1"/>
</dbReference>
<protein>
    <recommendedName>
        <fullName evidence="2">histidine kinase</fullName>
        <ecNumber evidence="2">2.7.13.3</ecNumber>
    </recommendedName>
</protein>
<dbReference type="Gene3D" id="1.10.287.130">
    <property type="match status" value="1"/>
</dbReference>
<dbReference type="AlphaFoldDB" id="A0A7W9U424"/>
<evidence type="ECO:0000259" key="10">
    <source>
        <dbReference type="PROSITE" id="PS50113"/>
    </source>
</evidence>
<dbReference type="SMART" id="SM00387">
    <property type="entry name" value="HATPase_c"/>
    <property type="match status" value="1"/>
</dbReference>
<dbReference type="InterPro" id="IPR011006">
    <property type="entry name" value="CheY-like_superfamily"/>
</dbReference>
<dbReference type="InterPro" id="IPR036097">
    <property type="entry name" value="HisK_dim/P_sf"/>
</dbReference>
<evidence type="ECO:0000256" key="6">
    <source>
        <dbReference type="PROSITE-ProRule" id="PRU00169"/>
    </source>
</evidence>
<dbReference type="GO" id="GO:0009927">
    <property type="term" value="F:histidine phosphotransfer kinase activity"/>
    <property type="evidence" value="ECO:0007669"/>
    <property type="project" value="TreeGrafter"/>
</dbReference>
<evidence type="ECO:0000256" key="2">
    <source>
        <dbReference type="ARBA" id="ARBA00012438"/>
    </source>
</evidence>
<dbReference type="SMART" id="SM00388">
    <property type="entry name" value="HisKA"/>
    <property type="match status" value="1"/>
</dbReference>
<dbReference type="SUPFAM" id="SSF47384">
    <property type="entry name" value="Homodimeric domain of signal transducing histidine kinase"/>
    <property type="match status" value="1"/>
</dbReference>
<dbReference type="Proteomes" id="UP000571554">
    <property type="component" value="Unassembled WGS sequence"/>
</dbReference>
<dbReference type="Pfam" id="PF00512">
    <property type="entry name" value="HisKA"/>
    <property type="match status" value="1"/>
</dbReference>
<dbReference type="SMART" id="SM00086">
    <property type="entry name" value="PAC"/>
    <property type="match status" value="2"/>
</dbReference>
<dbReference type="NCBIfam" id="TIGR00229">
    <property type="entry name" value="sensory_box"/>
    <property type="match status" value="2"/>
</dbReference>
<evidence type="ECO:0000256" key="4">
    <source>
        <dbReference type="ARBA" id="ARBA00022679"/>
    </source>
</evidence>
<reference evidence="11 12" key="1">
    <citation type="submission" date="2020-08" db="EMBL/GenBank/DDBJ databases">
        <title>Above-ground endophytic microbial communities from plants in different locations in the United States.</title>
        <authorList>
            <person name="Frank C."/>
        </authorList>
    </citation>
    <scope>NUCLEOTIDE SEQUENCE [LARGE SCALE GENOMIC DNA]</scope>
    <source>
        <strain evidence="11 12">WP4_2_2</strain>
    </source>
</reference>
<dbReference type="InterPro" id="IPR036890">
    <property type="entry name" value="HATPase_C_sf"/>
</dbReference>
<organism evidence="11 12">
    <name type="scientific">Paraburkholderia bannensis</name>
    <dbReference type="NCBI Taxonomy" id="765414"/>
    <lineage>
        <taxon>Bacteria</taxon>
        <taxon>Pseudomonadati</taxon>
        <taxon>Pseudomonadota</taxon>
        <taxon>Betaproteobacteria</taxon>
        <taxon>Burkholderiales</taxon>
        <taxon>Burkholderiaceae</taxon>
        <taxon>Paraburkholderia</taxon>
    </lineage>
</organism>
<dbReference type="PRINTS" id="PR00344">
    <property type="entry name" value="BCTRLSENSOR"/>
</dbReference>
<keyword evidence="5" id="KW-0418">Kinase</keyword>
<keyword evidence="3 6" id="KW-0597">Phosphoprotein</keyword>
<feature type="domain" description="PAS" evidence="9">
    <location>
        <begin position="20"/>
        <end position="66"/>
    </location>
</feature>
<keyword evidence="12" id="KW-1185">Reference proteome</keyword>
<dbReference type="Pfam" id="PF02518">
    <property type="entry name" value="HATPase_c"/>
    <property type="match status" value="1"/>
</dbReference>
<dbReference type="SUPFAM" id="SSF52172">
    <property type="entry name" value="CheY-like"/>
    <property type="match status" value="1"/>
</dbReference>
<dbReference type="InterPro" id="IPR003594">
    <property type="entry name" value="HATPase_dom"/>
</dbReference>
<dbReference type="InterPro" id="IPR001789">
    <property type="entry name" value="Sig_transdc_resp-reg_receiver"/>
</dbReference>
<keyword evidence="4" id="KW-0808">Transferase</keyword>
<dbReference type="CDD" id="cd00130">
    <property type="entry name" value="PAS"/>
    <property type="match status" value="2"/>
</dbReference>
<evidence type="ECO:0000256" key="5">
    <source>
        <dbReference type="ARBA" id="ARBA00022777"/>
    </source>
</evidence>
<comment type="caution">
    <text evidence="11">The sequence shown here is derived from an EMBL/GenBank/DDBJ whole genome shotgun (WGS) entry which is preliminary data.</text>
</comment>
<comment type="catalytic activity">
    <reaction evidence="1">
        <text>ATP + protein L-histidine = ADP + protein N-phospho-L-histidine.</text>
        <dbReference type="EC" id="2.7.13.3"/>
    </reaction>
</comment>
<dbReference type="PANTHER" id="PTHR43047:SF72">
    <property type="entry name" value="OSMOSENSING HISTIDINE PROTEIN KINASE SLN1"/>
    <property type="match status" value="1"/>
</dbReference>
<dbReference type="Gene3D" id="3.30.450.20">
    <property type="entry name" value="PAS domain"/>
    <property type="match status" value="2"/>
</dbReference>
<dbReference type="InterPro" id="IPR005467">
    <property type="entry name" value="His_kinase_dom"/>
</dbReference>
<evidence type="ECO:0000259" key="7">
    <source>
        <dbReference type="PROSITE" id="PS50109"/>
    </source>
</evidence>
<evidence type="ECO:0000313" key="11">
    <source>
        <dbReference type="EMBL" id="MBB6105545.1"/>
    </source>
</evidence>
<dbReference type="Pfam" id="PF00072">
    <property type="entry name" value="Response_reg"/>
    <property type="match status" value="1"/>
</dbReference>
<dbReference type="InterPro" id="IPR001610">
    <property type="entry name" value="PAC"/>
</dbReference>
<dbReference type="SUPFAM" id="SSF55785">
    <property type="entry name" value="PYP-like sensor domain (PAS domain)"/>
    <property type="match status" value="2"/>
</dbReference>
<dbReference type="RefSeq" id="WP_183729054.1">
    <property type="nucleotide sequence ID" value="NZ_JACHBW010000018.1"/>
</dbReference>
<dbReference type="PROSITE" id="PS50113">
    <property type="entry name" value="PAC"/>
    <property type="match status" value="2"/>
</dbReference>
<dbReference type="InterPro" id="IPR000700">
    <property type="entry name" value="PAS-assoc_C"/>
</dbReference>
<dbReference type="InterPro" id="IPR003661">
    <property type="entry name" value="HisK_dim/P_dom"/>
</dbReference>
<dbReference type="GO" id="GO:0005886">
    <property type="term" value="C:plasma membrane"/>
    <property type="evidence" value="ECO:0007669"/>
    <property type="project" value="TreeGrafter"/>
</dbReference>
<name>A0A7W9U424_9BURK</name>
<dbReference type="GO" id="GO:0000155">
    <property type="term" value="F:phosphorelay sensor kinase activity"/>
    <property type="evidence" value="ECO:0007669"/>
    <property type="project" value="InterPro"/>
</dbReference>
<evidence type="ECO:0000313" key="12">
    <source>
        <dbReference type="Proteomes" id="UP000571554"/>
    </source>
</evidence>
<dbReference type="SUPFAM" id="SSF55874">
    <property type="entry name" value="ATPase domain of HSP90 chaperone/DNA topoisomerase II/histidine kinase"/>
    <property type="match status" value="1"/>
</dbReference>
<dbReference type="SMART" id="SM00091">
    <property type="entry name" value="PAS"/>
    <property type="match status" value="2"/>
</dbReference>
<evidence type="ECO:0000259" key="8">
    <source>
        <dbReference type="PROSITE" id="PS50110"/>
    </source>
</evidence>
<dbReference type="Pfam" id="PF13426">
    <property type="entry name" value="PAS_9"/>
    <property type="match status" value="2"/>
</dbReference>
<dbReference type="EC" id="2.7.13.3" evidence="2"/>
<dbReference type="InterPro" id="IPR035965">
    <property type="entry name" value="PAS-like_dom_sf"/>
</dbReference>
<dbReference type="PROSITE" id="PS50110">
    <property type="entry name" value="RESPONSE_REGULATORY"/>
    <property type="match status" value="1"/>
</dbReference>
<dbReference type="CDD" id="cd17580">
    <property type="entry name" value="REC_2_DhkD-like"/>
    <property type="match status" value="1"/>
</dbReference>
<dbReference type="PROSITE" id="PS50109">
    <property type="entry name" value="HIS_KIN"/>
    <property type="match status" value="1"/>
</dbReference>
<dbReference type="InterPro" id="IPR000014">
    <property type="entry name" value="PAS"/>
</dbReference>
<feature type="domain" description="PAC" evidence="10">
    <location>
        <begin position="223"/>
        <end position="275"/>
    </location>
</feature>
<dbReference type="Gene3D" id="3.30.565.10">
    <property type="entry name" value="Histidine kinase-like ATPase, C-terminal domain"/>
    <property type="match status" value="1"/>
</dbReference>
<dbReference type="SMART" id="SM00448">
    <property type="entry name" value="REC"/>
    <property type="match status" value="1"/>
</dbReference>
<dbReference type="PROSITE" id="PS50112">
    <property type="entry name" value="PAS"/>
    <property type="match status" value="2"/>
</dbReference>
<feature type="domain" description="PAC" evidence="10">
    <location>
        <begin position="95"/>
        <end position="147"/>
    </location>
</feature>
<dbReference type="InterPro" id="IPR004358">
    <property type="entry name" value="Sig_transdc_His_kin-like_C"/>
</dbReference>
<evidence type="ECO:0000256" key="1">
    <source>
        <dbReference type="ARBA" id="ARBA00000085"/>
    </source>
</evidence>
<dbReference type="PANTHER" id="PTHR43047">
    <property type="entry name" value="TWO-COMPONENT HISTIDINE PROTEIN KINASE"/>
    <property type="match status" value="1"/>
</dbReference>
<dbReference type="Gene3D" id="3.40.50.2300">
    <property type="match status" value="1"/>
</dbReference>
<evidence type="ECO:0000259" key="9">
    <source>
        <dbReference type="PROSITE" id="PS50112"/>
    </source>
</evidence>
<feature type="modified residue" description="4-aspartylphosphate" evidence="6">
    <location>
        <position position="584"/>
    </location>
</feature>
<dbReference type="EMBL" id="JACHBW010000018">
    <property type="protein sequence ID" value="MBB6105545.1"/>
    <property type="molecule type" value="Genomic_DNA"/>
</dbReference>
<feature type="domain" description="PAS" evidence="9">
    <location>
        <begin position="148"/>
        <end position="203"/>
    </location>
</feature>
<accession>A0A7W9U424</accession>
<feature type="domain" description="Histidine kinase" evidence="7">
    <location>
        <begin position="285"/>
        <end position="503"/>
    </location>
</feature>
<feature type="domain" description="Response regulatory" evidence="8">
    <location>
        <begin position="535"/>
        <end position="651"/>
    </location>
</feature>
<gene>
    <name evidence="11" type="ORF">F4827_005413</name>
</gene>
<evidence type="ECO:0000256" key="3">
    <source>
        <dbReference type="ARBA" id="ARBA00022553"/>
    </source>
</evidence>
<proteinExistence type="predicted"/>